<dbReference type="Gene3D" id="1.10.1200.10">
    <property type="entry name" value="ACP-like"/>
    <property type="match status" value="1"/>
</dbReference>
<feature type="domain" description="Carrier" evidence="4">
    <location>
        <begin position="526"/>
        <end position="600"/>
    </location>
</feature>
<protein>
    <submittedName>
        <fullName evidence="5">Amino acid adenylation domain-containing protein</fullName>
    </submittedName>
</protein>
<dbReference type="InterPro" id="IPR013120">
    <property type="entry name" value="FAR_NAD-bd"/>
</dbReference>
<dbReference type="NCBIfam" id="TIGR01733">
    <property type="entry name" value="AA-adenyl-dom"/>
    <property type="match status" value="1"/>
</dbReference>
<evidence type="ECO:0000256" key="3">
    <source>
        <dbReference type="ARBA" id="ARBA00022553"/>
    </source>
</evidence>
<dbReference type="PANTHER" id="PTHR44845">
    <property type="entry name" value="CARRIER DOMAIN-CONTAINING PROTEIN"/>
    <property type="match status" value="1"/>
</dbReference>
<dbReference type="RefSeq" id="WP_200749367.1">
    <property type="nucleotide sequence ID" value="NZ_JAEOAH010000018.1"/>
</dbReference>
<dbReference type="InterPro" id="IPR020845">
    <property type="entry name" value="AMP-binding_CS"/>
</dbReference>
<comment type="caution">
    <text evidence="5">The sequence shown here is derived from an EMBL/GenBank/DDBJ whole genome shotgun (WGS) entry which is preliminary data.</text>
</comment>
<dbReference type="Pfam" id="PF00501">
    <property type="entry name" value="AMP-binding"/>
    <property type="match status" value="1"/>
</dbReference>
<keyword evidence="6" id="KW-1185">Reference proteome</keyword>
<dbReference type="NCBIfam" id="TIGR01746">
    <property type="entry name" value="Thioester-redct"/>
    <property type="match status" value="1"/>
</dbReference>
<evidence type="ECO:0000259" key="4">
    <source>
        <dbReference type="PROSITE" id="PS50075"/>
    </source>
</evidence>
<dbReference type="PROSITE" id="PS00455">
    <property type="entry name" value="AMP_BINDING"/>
    <property type="match status" value="1"/>
</dbReference>
<dbReference type="InterPro" id="IPR045851">
    <property type="entry name" value="AMP-bd_C_sf"/>
</dbReference>
<dbReference type="PROSITE" id="PS50075">
    <property type="entry name" value="CARRIER"/>
    <property type="match status" value="1"/>
</dbReference>
<dbReference type="InterPro" id="IPR036736">
    <property type="entry name" value="ACP-like_sf"/>
</dbReference>
<evidence type="ECO:0000256" key="1">
    <source>
        <dbReference type="ARBA" id="ARBA00006432"/>
    </source>
</evidence>
<evidence type="ECO:0000256" key="2">
    <source>
        <dbReference type="ARBA" id="ARBA00022450"/>
    </source>
</evidence>
<dbReference type="InterPro" id="IPR010080">
    <property type="entry name" value="Thioester_reductase-like_dom"/>
</dbReference>
<dbReference type="Gene3D" id="3.40.50.720">
    <property type="entry name" value="NAD(P)-binding Rossmann-like Domain"/>
    <property type="match status" value="1"/>
</dbReference>
<proteinExistence type="inferred from homology"/>
<dbReference type="CDD" id="cd05930">
    <property type="entry name" value="A_NRPS"/>
    <property type="match status" value="1"/>
</dbReference>
<sequence>MSKQFVTKKSDVITTIIDKFYEIVSNAPEHLAISMNNQSFTFNDINKMSNEVARKLLEQGIKKGDFVGVFLNRSIEAIISLLGIMKSGGVYVPIDPTYPDERIGYMINDTSCKLVITNSLHQGKLEEIGVYQNIYIVDKIGFYDHNIQCKELTSSDLAYVIYTSGSTGNPKGTLITHKGVLNLAEWLGNHYQFDNETVISEFASFSFDASIIDIFQALLNGVRLHILSEEARKDPNQLIEEICFQKITNMILPTAYFRNMTILLNEQDLSKLASLRVIALAGEALTGEMVRLWQKKFGYSIKLSNFYGPTETTVMASFYDINGKWPEGMANVPIGKPIRGFNFYIVNEKGMFCEITEPGELLIEGPGLSAGYLNKTEKTAEAFIDHPTKKDTRLYKTGDIVRLLENGNVEFIGRNDHQVKIRGHRVEIGEIEDKMLKIALLKEVAVIPREVKNFEKELFAFYTGKSNKTIEKSEIYQEIKGTLPDYMIPSYFIQLDEMPIAPTGKIDRKSLETIDYQELLSADIIEPRNDIERILAQAVCNELQVEKLHIKEDLFTNGLNSLKVLNVLVKLKPHFPEISTQDFYQYRSIEKLAEHITSFEATEQDERYIVEGDLIEHPLYTKPLVDYTQEMKTELNTTLLTGATGFLGSHILYDLLENTESHIYCLTRAKSLEEAKIRLEETLKYYFTKFPETWVSRISPILGDLSQQSLGLTLETRKQLETNLDAIIHCAADVRHFGEESHFNNVNINGTQALLNLVKENKSARFVFISTIGIPDELAHTNLWEEFINTKPTSFPHTLTNVYTSSKFEAEKLVYQAMEEGTLATVCRMGNITGHSVTGKFQKNIETNAFYRMLKAVMTLGKIPEYTALIDVTPVDLASRSVVELVTMDKAIGRTFHIVDPEPIPFLQFITYLKEQGYEIDLVNTKSFSELLLPEKGLDTETLQLAVSILEGEGVKDSLFRWDCSQTEMYTSQKSLDIENYISLLVQHGKEVGYFPALKKRDLV</sequence>
<dbReference type="PANTHER" id="PTHR44845:SF7">
    <property type="entry name" value="PLIPASTATIN SYNTHASE SUBUNIT D"/>
    <property type="match status" value="1"/>
</dbReference>
<dbReference type="Gene3D" id="3.30.300.30">
    <property type="match status" value="1"/>
</dbReference>
<comment type="similarity">
    <text evidence="1">Belongs to the ATP-dependent AMP-binding enzyme family.</text>
</comment>
<dbReference type="EMBL" id="JAEOAH010000018">
    <property type="protein sequence ID" value="MBK3495752.1"/>
    <property type="molecule type" value="Genomic_DNA"/>
</dbReference>
<organism evidence="5 6">
    <name type="scientific">Viridibacillus soli</name>
    <dbReference type="NCBI Taxonomy" id="2798301"/>
    <lineage>
        <taxon>Bacteria</taxon>
        <taxon>Bacillati</taxon>
        <taxon>Bacillota</taxon>
        <taxon>Bacilli</taxon>
        <taxon>Bacillales</taxon>
        <taxon>Caryophanaceae</taxon>
        <taxon>Viridibacillus</taxon>
    </lineage>
</organism>
<accession>A0ABS1H8K8</accession>
<dbReference type="SUPFAM" id="SSF47336">
    <property type="entry name" value="ACP-like"/>
    <property type="match status" value="1"/>
</dbReference>
<dbReference type="CDD" id="cd05235">
    <property type="entry name" value="SDR_e1"/>
    <property type="match status" value="1"/>
</dbReference>
<dbReference type="SUPFAM" id="SSF51735">
    <property type="entry name" value="NAD(P)-binding Rossmann-fold domains"/>
    <property type="match status" value="1"/>
</dbReference>
<name>A0ABS1H8K8_9BACL</name>
<dbReference type="InterPro" id="IPR036291">
    <property type="entry name" value="NAD(P)-bd_dom_sf"/>
</dbReference>
<dbReference type="InterPro" id="IPR000873">
    <property type="entry name" value="AMP-dep_synth/lig_dom"/>
</dbReference>
<reference evidence="5 6" key="1">
    <citation type="submission" date="2020-12" db="EMBL/GenBank/DDBJ databases">
        <title>YIM B01967 draft genome.</title>
        <authorList>
            <person name="Yan X."/>
        </authorList>
    </citation>
    <scope>NUCLEOTIDE SEQUENCE [LARGE SCALE GENOMIC DNA]</scope>
    <source>
        <strain evidence="5 6">YIM B01967</strain>
    </source>
</reference>
<dbReference type="Pfam" id="PF00550">
    <property type="entry name" value="PP-binding"/>
    <property type="match status" value="1"/>
</dbReference>
<evidence type="ECO:0000313" key="5">
    <source>
        <dbReference type="EMBL" id="MBK3495752.1"/>
    </source>
</evidence>
<dbReference type="Gene3D" id="2.30.38.10">
    <property type="entry name" value="Luciferase, Domain 3"/>
    <property type="match status" value="1"/>
</dbReference>
<dbReference type="Pfam" id="PF07993">
    <property type="entry name" value="NAD_binding_4"/>
    <property type="match status" value="1"/>
</dbReference>
<dbReference type="Gene3D" id="3.40.50.980">
    <property type="match status" value="2"/>
</dbReference>
<keyword evidence="3" id="KW-0597">Phosphoprotein</keyword>
<gene>
    <name evidence="5" type="ORF">JFL43_12980</name>
</gene>
<dbReference type="Proteomes" id="UP000618943">
    <property type="component" value="Unassembled WGS sequence"/>
</dbReference>
<dbReference type="InterPro" id="IPR010071">
    <property type="entry name" value="AA_adenyl_dom"/>
</dbReference>
<evidence type="ECO:0000313" key="6">
    <source>
        <dbReference type="Proteomes" id="UP000618943"/>
    </source>
</evidence>
<dbReference type="InterPro" id="IPR009081">
    <property type="entry name" value="PP-bd_ACP"/>
</dbReference>
<keyword evidence="2" id="KW-0596">Phosphopantetheine</keyword>
<dbReference type="SUPFAM" id="SSF56801">
    <property type="entry name" value="Acetyl-CoA synthetase-like"/>
    <property type="match status" value="1"/>
</dbReference>